<dbReference type="GO" id="GO:0008081">
    <property type="term" value="F:phosphoric diester hydrolase activity"/>
    <property type="evidence" value="ECO:0007669"/>
    <property type="project" value="TreeGrafter"/>
</dbReference>
<feature type="domain" description="Xylose isomerase-like TIM barrel" evidence="1">
    <location>
        <begin position="28"/>
        <end position="271"/>
    </location>
</feature>
<dbReference type="InterPro" id="IPR001719">
    <property type="entry name" value="AP_endonuc_2"/>
</dbReference>
<evidence type="ECO:0000259" key="1">
    <source>
        <dbReference type="Pfam" id="PF01261"/>
    </source>
</evidence>
<dbReference type="SUPFAM" id="SSF51658">
    <property type="entry name" value="Xylose isomerase-like"/>
    <property type="match status" value="1"/>
</dbReference>
<organism evidence="2 3">
    <name type="scientific">Evtepia gabavorous</name>
    <dbReference type="NCBI Taxonomy" id="2211183"/>
    <lineage>
        <taxon>Bacteria</taxon>
        <taxon>Bacillati</taxon>
        <taxon>Bacillota</taxon>
        <taxon>Clostridia</taxon>
        <taxon>Eubacteriales</taxon>
        <taxon>Evtepia</taxon>
    </lineage>
</organism>
<dbReference type="AlphaFoldDB" id="A0A3E2B2C7"/>
<dbReference type="InterPro" id="IPR013022">
    <property type="entry name" value="Xyl_isomerase-like_TIM-brl"/>
</dbReference>
<dbReference type="OrthoDB" id="9805666at2"/>
<dbReference type="Proteomes" id="UP000260649">
    <property type="component" value="Unassembled WGS sequence"/>
</dbReference>
<dbReference type="GO" id="GO:0003677">
    <property type="term" value="F:DNA binding"/>
    <property type="evidence" value="ECO:0007669"/>
    <property type="project" value="InterPro"/>
</dbReference>
<evidence type="ECO:0000313" key="3">
    <source>
        <dbReference type="Proteomes" id="UP000260649"/>
    </source>
</evidence>
<dbReference type="Pfam" id="PF01261">
    <property type="entry name" value="AP_endonuc_2"/>
    <property type="match status" value="1"/>
</dbReference>
<evidence type="ECO:0000313" key="2">
    <source>
        <dbReference type="EMBL" id="RFT06193.1"/>
    </source>
</evidence>
<dbReference type="GO" id="GO:0006284">
    <property type="term" value="P:base-excision repair"/>
    <property type="evidence" value="ECO:0007669"/>
    <property type="project" value="TreeGrafter"/>
</dbReference>
<sequence>MRARFGTAGNPEGFYAAGKKQSKQMPGWLRERGLDAYEYQCGKGVTVGEATARAIGQAAAQAGIALSLHAPYFVNPANPEPDSQAKTAGYVLAACRVARWMGADRVVVHTGAIQKRTRQAALATARQCFRTLRHRCDEEGYQDILLCPETMGKINQLGDLEEVLTLCTEAEGLLPCVDFGHLYARSLGALDGPEAVERMLDQMVRELGVARASQFHSHFSKIAYTPRGGEARHLTFDQPDFGPDPAPLCEALARRGWSPRVICESAGTQDVDALWMKGAYLRALGETAEG</sequence>
<dbReference type="EMBL" id="QQRQ01000015">
    <property type="protein sequence ID" value="RFT06193.1"/>
    <property type="molecule type" value="Genomic_DNA"/>
</dbReference>
<keyword evidence="2" id="KW-0378">Hydrolase</keyword>
<reference evidence="2 3" key="1">
    <citation type="submission" date="2018-07" db="EMBL/GenBank/DDBJ databases">
        <title>GABA Modulating Bacteria of the Human Gut Microbiota.</title>
        <authorList>
            <person name="Strandwitz P."/>
            <person name="Kim K.H."/>
            <person name="Terekhova D."/>
            <person name="Liu J.K."/>
            <person name="Sharma A."/>
            <person name="Levering J."/>
            <person name="Mcdonald D."/>
            <person name="Dietrich D."/>
            <person name="Ramadhar T.R."/>
            <person name="Lekbua A."/>
            <person name="Mroue N."/>
            <person name="Liston C."/>
            <person name="Stewart E.J."/>
            <person name="Dubin M.J."/>
            <person name="Zengler K."/>
            <person name="Knight R."/>
            <person name="Gilbert J.A."/>
            <person name="Clardy J."/>
            <person name="Lewis K."/>
        </authorList>
    </citation>
    <scope>NUCLEOTIDE SEQUENCE [LARGE SCALE GENOMIC DNA]</scope>
    <source>
        <strain evidence="2 3">KLE1738</strain>
    </source>
</reference>
<dbReference type="GO" id="GO:0003906">
    <property type="term" value="F:DNA-(apurinic or apyrimidinic site) endonuclease activity"/>
    <property type="evidence" value="ECO:0007669"/>
    <property type="project" value="TreeGrafter"/>
</dbReference>
<dbReference type="PANTHER" id="PTHR21445:SF0">
    <property type="entry name" value="APURINIC-APYRIMIDINIC ENDONUCLEASE"/>
    <property type="match status" value="1"/>
</dbReference>
<dbReference type="RefSeq" id="WP_021920894.1">
    <property type="nucleotide sequence ID" value="NZ_CAKXKJ010000001.1"/>
</dbReference>
<protein>
    <submittedName>
        <fullName evidence="2">Endonuclease IV</fullName>
    </submittedName>
</protein>
<name>A0A3E2B2C7_9FIRM</name>
<dbReference type="GeneID" id="97995825"/>
<keyword evidence="2" id="KW-0540">Nuclease</keyword>
<keyword evidence="3" id="KW-1185">Reference proteome</keyword>
<comment type="caution">
    <text evidence="2">The sequence shown here is derived from an EMBL/GenBank/DDBJ whole genome shotgun (WGS) entry which is preliminary data.</text>
</comment>
<accession>A0A3E2B2C7</accession>
<gene>
    <name evidence="2" type="ORF">DV520_08775</name>
</gene>
<dbReference type="PANTHER" id="PTHR21445">
    <property type="entry name" value="ENDONUCLEASE IV ENDODEOXYRIBONUCLEASE IV"/>
    <property type="match status" value="1"/>
</dbReference>
<keyword evidence="2" id="KW-0255">Endonuclease</keyword>
<dbReference type="SMART" id="SM00518">
    <property type="entry name" value="AP2Ec"/>
    <property type="match status" value="1"/>
</dbReference>
<dbReference type="InterPro" id="IPR036237">
    <property type="entry name" value="Xyl_isomerase-like_sf"/>
</dbReference>
<dbReference type="Gene3D" id="3.20.20.150">
    <property type="entry name" value="Divalent-metal-dependent TIM barrel enzymes"/>
    <property type="match status" value="1"/>
</dbReference>
<proteinExistence type="predicted"/>
<dbReference type="GO" id="GO:0008270">
    <property type="term" value="F:zinc ion binding"/>
    <property type="evidence" value="ECO:0007669"/>
    <property type="project" value="InterPro"/>
</dbReference>